<dbReference type="Pfam" id="PF07992">
    <property type="entry name" value="Pyr_redox_2"/>
    <property type="match status" value="1"/>
</dbReference>
<name>A0ABR2XXH5_9PEZI</name>
<dbReference type="PANTHER" id="PTHR43735">
    <property type="entry name" value="APOPTOSIS-INDUCING FACTOR 1"/>
    <property type="match status" value="1"/>
</dbReference>
<dbReference type="Proteomes" id="UP001465668">
    <property type="component" value="Unassembled WGS sequence"/>
</dbReference>
<dbReference type="PRINTS" id="PR00368">
    <property type="entry name" value="FADPNR"/>
</dbReference>
<evidence type="ECO:0000313" key="6">
    <source>
        <dbReference type="EMBL" id="KAK9778516.1"/>
    </source>
</evidence>
<keyword evidence="4" id="KW-0560">Oxidoreductase</keyword>
<accession>A0ABR2XXH5</accession>
<keyword evidence="3" id="KW-0274">FAD</keyword>
<evidence type="ECO:0000256" key="2">
    <source>
        <dbReference type="ARBA" id="ARBA00022630"/>
    </source>
</evidence>
<dbReference type="InterPro" id="IPR036188">
    <property type="entry name" value="FAD/NAD-bd_sf"/>
</dbReference>
<dbReference type="PRINTS" id="PR00469">
    <property type="entry name" value="PNDRDTASEII"/>
</dbReference>
<dbReference type="EMBL" id="JARVKM010000015">
    <property type="protein sequence ID" value="KAK9778516.1"/>
    <property type="molecule type" value="Genomic_DNA"/>
</dbReference>
<dbReference type="PANTHER" id="PTHR43735:SF3">
    <property type="entry name" value="FERROPTOSIS SUPPRESSOR PROTEIN 1"/>
    <property type="match status" value="1"/>
</dbReference>
<evidence type="ECO:0000259" key="5">
    <source>
        <dbReference type="Pfam" id="PF07992"/>
    </source>
</evidence>
<comment type="caution">
    <text evidence="6">The sequence shown here is derived from an EMBL/GenBank/DDBJ whole genome shotgun (WGS) entry which is preliminary data.</text>
</comment>
<gene>
    <name evidence="6" type="ORF">SCAR479_04538</name>
</gene>
<reference evidence="6 7" key="1">
    <citation type="submission" date="2024-02" db="EMBL/GenBank/DDBJ databases">
        <title>First draft genome assembly of two strains of Seiridium cardinale.</title>
        <authorList>
            <person name="Emiliani G."/>
            <person name="Scali E."/>
        </authorList>
    </citation>
    <scope>NUCLEOTIDE SEQUENCE [LARGE SCALE GENOMIC DNA]</scope>
    <source>
        <strain evidence="6 7">BM-138-000479</strain>
    </source>
</reference>
<evidence type="ECO:0000256" key="1">
    <source>
        <dbReference type="ARBA" id="ARBA00006442"/>
    </source>
</evidence>
<organism evidence="6 7">
    <name type="scientific">Seiridium cardinale</name>
    <dbReference type="NCBI Taxonomy" id="138064"/>
    <lineage>
        <taxon>Eukaryota</taxon>
        <taxon>Fungi</taxon>
        <taxon>Dikarya</taxon>
        <taxon>Ascomycota</taxon>
        <taxon>Pezizomycotina</taxon>
        <taxon>Sordariomycetes</taxon>
        <taxon>Xylariomycetidae</taxon>
        <taxon>Amphisphaeriales</taxon>
        <taxon>Sporocadaceae</taxon>
        <taxon>Seiridium</taxon>
    </lineage>
</organism>
<dbReference type="SUPFAM" id="SSF51905">
    <property type="entry name" value="FAD/NAD(P)-binding domain"/>
    <property type="match status" value="1"/>
</dbReference>
<dbReference type="InterPro" id="IPR023753">
    <property type="entry name" value="FAD/NAD-binding_dom"/>
</dbReference>
<feature type="domain" description="FAD/NAD(P)-binding" evidence="5">
    <location>
        <begin position="4"/>
        <end position="289"/>
    </location>
</feature>
<comment type="similarity">
    <text evidence="1">Belongs to the FAD-dependent oxidoreductase family.</text>
</comment>
<evidence type="ECO:0000313" key="7">
    <source>
        <dbReference type="Proteomes" id="UP001465668"/>
    </source>
</evidence>
<protein>
    <recommendedName>
        <fullName evidence="5">FAD/NAD(P)-binding domain-containing protein</fullName>
    </recommendedName>
</protein>
<evidence type="ECO:0000256" key="4">
    <source>
        <dbReference type="ARBA" id="ARBA00023002"/>
    </source>
</evidence>
<proteinExistence type="inferred from homology"/>
<keyword evidence="7" id="KW-1185">Reference proteome</keyword>
<dbReference type="Gene3D" id="3.50.50.100">
    <property type="match status" value="1"/>
</dbReference>
<sequence>MTQTIVVLGGSFAGLQIAHRLLKNTRKSVKDLKVILVSKNSHFYWNIASVRAIIPGILKDEEFSQPIEKGFSQYPSDAFEFIVGTAEGADFDAKTVKVTTADGERVVSYDHLVLATGTRTAGEDVVPWKANGTHEEVMDTLHKTAEKVTAAKHIVVGGAGATGVETAGELGFEFRKNKEIILLCGDDQILNGDIVASNAVNELKKLDVTIKMNSRVASTTVLPDGKTEVTLKNGEKISTDLYLPTVGMAPNTEYLPEKVLKDDKFVAIDEFYRVKNVTNVWAAGDIVWQPRGGFVIADKQAAGVAKNIDLVLHDKNPTPVKLLPMDVLVAATGRSRGVGRMGSVKLFSYLVYMAKGKTLGLQQLPGILNGTAY</sequence>
<keyword evidence="2" id="KW-0285">Flavoprotein</keyword>
<evidence type="ECO:0000256" key="3">
    <source>
        <dbReference type="ARBA" id="ARBA00022827"/>
    </source>
</evidence>